<evidence type="ECO:0000256" key="9">
    <source>
        <dbReference type="RuleBase" id="RU003357"/>
    </source>
</evidence>
<comment type="subcellular location">
    <subcellularLocation>
        <location evidence="1 8">Cell outer membrane</location>
        <topology evidence="1 8">Multi-pass membrane protein</topology>
    </subcellularLocation>
</comment>
<dbReference type="Gene3D" id="2.170.130.10">
    <property type="entry name" value="TonB-dependent receptor, plug domain"/>
    <property type="match status" value="1"/>
</dbReference>
<evidence type="ECO:0000256" key="8">
    <source>
        <dbReference type="PROSITE-ProRule" id="PRU01360"/>
    </source>
</evidence>
<dbReference type="Gene3D" id="2.40.170.20">
    <property type="entry name" value="TonB-dependent receptor, beta-barrel domain"/>
    <property type="match status" value="1"/>
</dbReference>
<dbReference type="InterPro" id="IPR000531">
    <property type="entry name" value="Beta-barrel_TonB"/>
</dbReference>
<evidence type="ECO:0000313" key="14">
    <source>
        <dbReference type="Proteomes" id="UP000254508"/>
    </source>
</evidence>
<gene>
    <name evidence="13" type="ORF">DVR09_01060</name>
</gene>
<dbReference type="AlphaFoldDB" id="A0A345YAZ9"/>
<dbReference type="RefSeq" id="WP_115415291.1">
    <property type="nucleotide sequence ID" value="NZ_CP031357.1"/>
</dbReference>
<dbReference type="EMBL" id="CP031357">
    <property type="protein sequence ID" value="AXK41101.1"/>
    <property type="molecule type" value="Genomic_DNA"/>
</dbReference>
<dbReference type="OrthoDB" id="5476657at2"/>
<dbReference type="GO" id="GO:0009279">
    <property type="term" value="C:cell outer membrane"/>
    <property type="evidence" value="ECO:0007669"/>
    <property type="project" value="UniProtKB-SubCell"/>
</dbReference>
<evidence type="ECO:0000256" key="2">
    <source>
        <dbReference type="ARBA" id="ARBA00022448"/>
    </source>
</evidence>
<organism evidence="13 14">
    <name type="scientific">Erythrobacter aureus</name>
    <dbReference type="NCBI Taxonomy" id="2182384"/>
    <lineage>
        <taxon>Bacteria</taxon>
        <taxon>Pseudomonadati</taxon>
        <taxon>Pseudomonadota</taxon>
        <taxon>Alphaproteobacteria</taxon>
        <taxon>Sphingomonadales</taxon>
        <taxon>Erythrobacteraceae</taxon>
        <taxon>Erythrobacter/Porphyrobacter group</taxon>
        <taxon>Erythrobacter</taxon>
    </lineage>
</organism>
<protein>
    <submittedName>
        <fullName evidence="13">TonB-dependent receptor</fullName>
    </submittedName>
</protein>
<feature type="domain" description="TonB-dependent receptor-like beta-barrel" evidence="11">
    <location>
        <begin position="387"/>
        <end position="827"/>
    </location>
</feature>
<evidence type="ECO:0000256" key="1">
    <source>
        <dbReference type="ARBA" id="ARBA00004571"/>
    </source>
</evidence>
<dbReference type="PANTHER" id="PTHR40980">
    <property type="entry name" value="PLUG DOMAIN-CONTAINING PROTEIN"/>
    <property type="match status" value="1"/>
</dbReference>
<keyword evidence="10" id="KW-0732">Signal</keyword>
<name>A0A345YAZ9_9SPHN</name>
<feature type="signal peptide" evidence="10">
    <location>
        <begin position="1"/>
        <end position="27"/>
    </location>
</feature>
<sequence length="864" mass="95124">MRTRSTRLAVAGLLTSVAAMAVSPAYAQAQDAAEPQAAEDEAASDGVIVVSGTRFTSRTSLQTKRDADIVMDVIASDELNALPDLNVAEAISRVPGATAFQDEGAGLYIGLRGLNQEFVNLTLEGLEISSAARTFDQNLRGANLEAVPGSFLSRVEVAKSATAEYDADAIAGTVNLVTASAVKSGKNWFVVKGNLGQYTTDVPTDDTDLSWKANVSFGQTFGSDDQFGIALSAHYTDRSRDNLKPKAFFGSQDDPNELPDEVGGFFYQRDEESWGASGKLEFQPNPDVYVFGSLLYFDSNVELDKSKHALFGARSFTDSGTFDRARGTIRNDKVNYGVDDSLTGQLGLDVQLNDHNHLSLRGSLSSSRSYQDDPRVDWASGRIGEGSYEYNGQYYTYTLTDESFADFINPASYGFGGYRRFQESFTKDVSGFRADWENRSPDELGFSFKVGGKFKETDVDYTASNFRWRNPVDTFDPTDFFGVFDYRFPFTNNPQLLVSDVLAIAARAEAAGEAGFGRISSVIVNGNDFFVNERVLAGYSQLRYTGENFDVIAGLRYEDTDIQARNRFNRQDDAPFVTTSQSYDNLLPSLTVNFKPNDNIVLRLGASQTLGRADIFDLARGETPPNDNGVFARGNPDLLPRKSTNLDASFEYYFDGGKSAFAVGVYRKDIKNEIYDLQTPYVFQSDLGPINSFFLQPTNAGKARVQGVELSFTKDNFDFLPGALRNFGFFGNVTFNDGYIRLIDDTGAVARVTDPEGFADFLANATLFYEGERLSGRVAYRYVAPQNQGLSIDGSADLVLDSYSQVDLHLGYQVADNVELTFDVWNLLENKQTFTNQNAVAGAPNWFETVEYGRAFWGGVSVKF</sequence>
<feature type="chain" id="PRO_5016583988" evidence="10">
    <location>
        <begin position="28"/>
        <end position="864"/>
    </location>
</feature>
<keyword evidence="7 8" id="KW-0998">Cell outer membrane</keyword>
<dbReference type="Proteomes" id="UP000254508">
    <property type="component" value="Chromosome"/>
</dbReference>
<dbReference type="CDD" id="cd01347">
    <property type="entry name" value="ligand_gated_channel"/>
    <property type="match status" value="1"/>
</dbReference>
<accession>A0A345YAZ9</accession>
<keyword evidence="5 9" id="KW-0798">TonB box</keyword>
<dbReference type="PROSITE" id="PS52016">
    <property type="entry name" value="TONB_DEPENDENT_REC_3"/>
    <property type="match status" value="1"/>
</dbReference>
<evidence type="ECO:0000256" key="3">
    <source>
        <dbReference type="ARBA" id="ARBA00022452"/>
    </source>
</evidence>
<feature type="domain" description="TonB-dependent receptor plug" evidence="12">
    <location>
        <begin position="64"/>
        <end position="173"/>
    </location>
</feature>
<dbReference type="Pfam" id="PF00593">
    <property type="entry name" value="TonB_dep_Rec_b-barrel"/>
    <property type="match status" value="1"/>
</dbReference>
<evidence type="ECO:0000259" key="11">
    <source>
        <dbReference type="Pfam" id="PF00593"/>
    </source>
</evidence>
<evidence type="ECO:0000259" key="12">
    <source>
        <dbReference type="Pfam" id="PF07715"/>
    </source>
</evidence>
<keyword evidence="6 8" id="KW-0472">Membrane</keyword>
<dbReference type="InterPro" id="IPR039426">
    <property type="entry name" value="TonB-dep_rcpt-like"/>
</dbReference>
<evidence type="ECO:0000256" key="7">
    <source>
        <dbReference type="ARBA" id="ARBA00023237"/>
    </source>
</evidence>
<dbReference type="InterPro" id="IPR010104">
    <property type="entry name" value="TonB_rcpt_bac"/>
</dbReference>
<dbReference type="SUPFAM" id="SSF56935">
    <property type="entry name" value="Porins"/>
    <property type="match status" value="1"/>
</dbReference>
<proteinExistence type="inferred from homology"/>
<dbReference type="PANTHER" id="PTHR40980:SF4">
    <property type="entry name" value="TONB-DEPENDENT RECEPTOR-LIKE BETA-BARREL DOMAIN-CONTAINING PROTEIN"/>
    <property type="match status" value="1"/>
</dbReference>
<keyword evidence="14" id="KW-1185">Reference proteome</keyword>
<evidence type="ECO:0000313" key="13">
    <source>
        <dbReference type="EMBL" id="AXK41101.1"/>
    </source>
</evidence>
<evidence type="ECO:0000256" key="4">
    <source>
        <dbReference type="ARBA" id="ARBA00022692"/>
    </source>
</evidence>
<reference evidence="14" key="1">
    <citation type="submission" date="2018-07" db="EMBL/GenBank/DDBJ databases">
        <title>Genome sequence of Erythrobacter strain YH-07, an antagonistic bacterium isolated from Yellow Sea.</title>
        <authorList>
            <person name="Tang T."/>
            <person name="Liu Q."/>
            <person name="Sun X."/>
        </authorList>
    </citation>
    <scope>NUCLEOTIDE SEQUENCE [LARGE SCALE GENOMIC DNA]</scope>
    <source>
        <strain evidence="14">YH-07</strain>
    </source>
</reference>
<evidence type="ECO:0000256" key="6">
    <source>
        <dbReference type="ARBA" id="ARBA00023136"/>
    </source>
</evidence>
<dbReference type="Pfam" id="PF07715">
    <property type="entry name" value="Plug"/>
    <property type="match status" value="1"/>
</dbReference>
<evidence type="ECO:0000256" key="10">
    <source>
        <dbReference type="SAM" id="SignalP"/>
    </source>
</evidence>
<dbReference type="KEGG" id="err:DVR09_01060"/>
<dbReference type="InterPro" id="IPR037066">
    <property type="entry name" value="Plug_dom_sf"/>
</dbReference>
<evidence type="ECO:0000256" key="5">
    <source>
        <dbReference type="ARBA" id="ARBA00023077"/>
    </source>
</evidence>
<dbReference type="NCBIfam" id="TIGR01782">
    <property type="entry name" value="TonB-Xanth-Caul"/>
    <property type="match status" value="1"/>
</dbReference>
<keyword evidence="13" id="KW-0675">Receptor</keyword>
<keyword evidence="4 8" id="KW-0812">Transmembrane</keyword>
<keyword evidence="3 8" id="KW-1134">Transmembrane beta strand</keyword>
<comment type="similarity">
    <text evidence="8 9">Belongs to the TonB-dependent receptor family.</text>
</comment>
<keyword evidence="2 8" id="KW-0813">Transport</keyword>
<dbReference type="InterPro" id="IPR036942">
    <property type="entry name" value="Beta-barrel_TonB_sf"/>
</dbReference>
<dbReference type="InterPro" id="IPR012910">
    <property type="entry name" value="Plug_dom"/>
</dbReference>